<dbReference type="PROSITE" id="PS00463">
    <property type="entry name" value="ZN2_CY6_FUNGAL_1"/>
    <property type="match status" value="1"/>
</dbReference>
<accession>A0A4Y7PH78</accession>
<dbReference type="EMBL" id="ML170306">
    <property type="protein sequence ID" value="TDL14803.1"/>
    <property type="molecule type" value="Genomic_DNA"/>
</dbReference>
<reference evidence="2 3" key="1">
    <citation type="submission" date="2018-06" db="EMBL/GenBank/DDBJ databases">
        <title>A transcriptomic atlas of mushroom development highlights an independent origin of complex multicellularity.</title>
        <authorList>
            <consortium name="DOE Joint Genome Institute"/>
            <person name="Krizsan K."/>
            <person name="Almasi E."/>
            <person name="Merenyi Z."/>
            <person name="Sahu N."/>
            <person name="Viragh M."/>
            <person name="Koszo T."/>
            <person name="Mondo S."/>
            <person name="Kiss B."/>
            <person name="Balint B."/>
            <person name="Kues U."/>
            <person name="Barry K."/>
            <person name="Hegedus J.C."/>
            <person name="Henrissat B."/>
            <person name="Johnson J."/>
            <person name="Lipzen A."/>
            <person name="Ohm R."/>
            <person name="Nagy I."/>
            <person name="Pangilinan J."/>
            <person name="Yan J."/>
            <person name="Xiong Y."/>
            <person name="Grigoriev I.V."/>
            <person name="Hibbett D.S."/>
            <person name="Nagy L.G."/>
        </authorList>
    </citation>
    <scope>NUCLEOTIDE SEQUENCE [LARGE SCALE GENOMIC DNA]</scope>
    <source>
        <strain evidence="2 3">SZMC22713</strain>
    </source>
</reference>
<proteinExistence type="predicted"/>
<dbReference type="VEuPathDB" id="FungiDB:BD410DRAFT_845710"/>
<sequence length="256" mass="28678">MSKSTTLEMFTPSITVFNTPQDRTTNIVSSRNKNRNHRPCGNCSDSKVRCNVSHPYTKLLCKRCKKDGLTQCPPYIQRNAGKRRRKRNPVPPVEFTDAMGVVFIHENMFPSNNPQVLQAGSGEIVTMSDNSVNASSQTAIVSSPAQVQYPIGYRNAVRDGHVINNVGSDSGRIATSTAMTGNSFDVLNTDARTNNQIRRENQFERYVYNWLIVFPQGTVDTKLEYDVEWPLTGNTYNVNHNDMSFNASFGVTRSPD</sequence>
<evidence type="ECO:0000259" key="1">
    <source>
        <dbReference type="PROSITE" id="PS50048"/>
    </source>
</evidence>
<dbReference type="InterPro" id="IPR001138">
    <property type="entry name" value="Zn2Cys6_DnaBD"/>
</dbReference>
<dbReference type="Proteomes" id="UP000294933">
    <property type="component" value="Unassembled WGS sequence"/>
</dbReference>
<dbReference type="AlphaFoldDB" id="A0A4Y7PH78"/>
<organism evidence="2 3">
    <name type="scientific">Rickenella mellea</name>
    <dbReference type="NCBI Taxonomy" id="50990"/>
    <lineage>
        <taxon>Eukaryota</taxon>
        <taxon>Fungi</taxon>
        <taxon>Dikarya</taxon>
        <taxon>Basidiomycota</taxon>
        <taxon>Agaricomycotina</taxon>
        <taxon>Agaricomycetes</taxon>
        <taxon>Hymenochaetales</taxon>
        <taxon>Rickenellaceae</taxon>
        <taxon>Rickenella</taxon>
    </lineage>
</organism>
<dbReference type="GO" id="GO:0000981">
    <property type="term" value="F:DNA-binding transcription factor activity, RNA polymerase II-specific"/>
    <property type="evidence" value="ECO:0007669"/>
    <property type="project" value="InterPro"/>
</dbReference>
<dbReference type="OrthoDB" id="3323522at2759"/>
<feature type="domain" description="Zn(2)-C6 fungal-type" evidence="1">
    <location>
        <begin position="39"/>
        <end position="72"/>
    </location>
</feature>
<name>A0A4Y7PH78_9AGAM</name>
<gene>
    <name evidence="2" type="ORF">BD410DRAFT_845710</name>
</gene>
<keyword evidence="3" id="KW-1185">Reference proteome</keyword>
<protein>
    <recommendedName>
        <fullName evidence="1">Zn(2)-C6 fungal-type domain-containing protein</fullName>
    </recommendedName>
</protein>
<evidence type="ECO:0000313" key="2">
    <source>
        <dbReference type="EMBL" id="TDL14803.1"/>
    </source>
</evidence>
<dbReference type="GO" id="GO:0008270">
    <property type="term" value="F:zinc ion binding"/>
    <property type="evidence" value="ECO:0007669"/>
    <property type="project" value="InterPro"/>
</dbReference>
<dbReference type="PROSITE" id="PS50048">
    <property type="entry name" value="ZN2_CY6_FUNGAL_2"/>
    <property type="match status" value="1"/>
</dbReference>
<evidence type="ECO:0000313" key="3">
    <source>
        <dbReference type="Proteomes" id="UP000294933"/>
    </source>
</evidence>